<dbReference type="SUPFAM" id="SSF51735">
    <property type="entry name" value="NAD(P)-binding Rossmann-fold domains"/>
    <property type="match status" value="1"/>
</dbReference>
<comment type="similarity">
    <text evidence="1">Belongs to the short-chain dehydrogenases/reductases (SDR) family.</text>
</comment>
<dbReference type="PRINTS" id="PR00081">
    <property type="entry name" value="GDHRDH"/>
</dbReference>
<dbReference type="PRINTS" id="PR00080">
    <property type="entry name" value="SDRFAMILY"/>
</dbReference>
<dbReference type="Gene3D" id="3.40.50.720">
    <property type="entry name" value="NAD(P)-binding Rossmann-like Domain"/>
    <property type="match status" value="1"/>
</dbReference>
<gene>
    <name evidence="3" type="ORF">NOCA180145</name>
</gene>
<dbReference type="InterPro" id="IPR002347">
    <property type="entry name" value="SDR_fam"/>
</dbReference>
<dbReference type="PROSITE" id="PS00061">
    <property type="entry name" value="ADH_SHORT"/>
    <property type="match status" value="1"/>
</dbReference>
<reference evidence="3" key="1">
    <citation type="submission" date="2015-08" db="EMBL/GenBank/DDBJ databases">
        <authorList>
            <person name="Babu N.S."/>
            <person name="Beckwith C.J."/>
            <person name="Beseler K.G."/>
            <person name="Brison A."/>
            <person name="Carone J.V."/>
            <person name="Caskin T.P."/>
            <person name="Diamond M."/>
            <person name="Durham M.E."/>
            <person name="Foxe J.M."/>
            <person name="Go M."/>
            <person name="Henderson B.A."/>
            <person name="Jones I.B."/>
            <person name="McGettigan J.A."/>
            <person name="Micheletti S.J."/>
            <person name="Nasrallah M.E."/>
            <person name="Ortiz D."/>
            <person name="Piller C.R."/>
            <person name="Privatt S.R."/>
            <person name="Schneider S.L."/>
            <person name="Sharp S."/>
            <person name="Smith T.C."/>
            <person name="Stanton J.D."/>
            <person name="Ullery H.E."/>
            <person name="Wilson R.J."/>
            <person name="Serrano M.G."/>
            <person name="Buck G."/>
            <person name="Lee V."/>
            <person name="Wang Y."/>
            <person name="Carvalho R."/>
            <person name="Voegtly L."/>
            <person name="Shi R."/>
            <person name="Duckworth R."/>
            <person name="Johnson A."/>
            <person name="Loviza R."/>
            <person name="Walstead R."/>
            <person name="Shah Z."/>
            <person name="Kiflezghi M."/>
            <person name="Wade K."/>
            <person name="Ball S.L."/>
            <person name="Bradley K.W."/>
            <person name="Asai D.J."/>
            <person name="Bowman C.A."/>
            <person name="Russell D.A."/>
            <person name="Pope W.H."/>
            <person name="Jacobs-Sera D."/>
            <person name="Hendrix R.W."/>
            <person name="Hatfull G.F."/>
        </authorList>
    </citation>
    <scope>NUCLEOTIDE SEQUENCE</scope>
</reference>
<organism evidence="3">
    <name type="scientific">metagenome</name>
    <dbReference type="NCBI Taxonomy" id="256318"/>
    <lineage>
        <taxon>unclassified sequences</taxon>
        <taxon>metagenomes</taxon>
    </lineage>
</organism>
<dbReference type="Pfam" id="PF00106">
    <property type="entry name" value="adh_short"/>
    <property type="match status" value="1"/>
</dbReference>
<dbReference type="EMBL" id="CZKB01000028">
    <property type="protein sequence ID" value="CUR62501.1"/>
    <property type="molecule type" value="Genomic_DNA"/>
</dbReference>
<dbReference type="GO" id="GO:0050664">
    <property type="term" value="F:oxidoreductase activity, acting on NAD(P)H, oxygen as acceptor"/>
    <property type="evidence" value="ECO:0007669"/>
    <property type="project" value="TreeGrafter"/>
</dbReference>
<dbReference type="InterPro" id="IPR036291">
    <property type="entry name" value="NAD(P)-bd_dom_sf"/>
</dbReference>
<dbReference type="PANTHER" id="PTHR43008:SF4">
    <property type="entry name" value="CHAIN DEHYDROGENASE, PUTATIVE (AFU_ORTHOLOGUE AFUA_4G08710)-RELATED"/>
    <property type="match status" value="1"/>
</dbReference>
<dbReference type="InterPro" id="IPR020904">
    <property type="entry name" value="Sc_DH/Rdtase_CS"/>
</dbReference>
<sequence length="228" mass="24204">MTTNKMTRVALVTGGSTGLGRALASALAAAGWDVLTDGRSEEKFKEADLPAGVTVVVGDLTDADHRDRLVAEVRERGRLDLLVHNASTLGPLPMRPLAEVDIADLQQVWRTNIGGPLVLTSALLPWLREAGGVLLSISSDAAVLHYGTWGLYGASKAALDHVTLTYAAETGLTGYAVDPGDMRTAMHQDAFPGEDISDRPLPESVVPRLLALLEDRPGSGRYRAEDLG</sequence>
<dbReference type="CDD" id="cd05233">
    <property type="entry name" value="SDR_c"/>
    <property type="match status" value="1"/>
</dbReference>
<evidence type="ECO:0000313" key="3">
    <source>
        <dbReference type="EMBL" id="CUR62501.1"/>
    </source>
</evidence>
<accession>A0A2P2CKP6</accession>
<dbReference type="PANTHER" id="PTHR43008">
    <property type="entry name" value="BENZIL REDUCTASE"/>
    <property type="match status" value="1"/>
</dbReference>
<dbReference type="AlphaFoldDB" id="A0A2P2CKP6"/>
<keyword evidence="2" id="KW-0560">Oxidoreductase</keyword>
<evidence type="ECO:0000256" key="2">
    <source>
        <dbReference type="ARBA" id="ARBA00023002"/>
    </source>
</evidence>
<protein>
    <submittedName>
        <fullName evidence="3">Oxidoreductase</fullName>
    </submittedName>
</protein>
<evidence type="ECO:0000256" key="1">
    <source>
        <dbReference type="ARBA" id="ARBA00006484"/>
    </source>
</evidence>
<proteinExistence type="inferred from homology"/>
<name>A0A2P2CKP6_9ZZZZ</name>